<keyword evidence="1" id="KW-0812">Transmembrane</keyword>
<organism evidence="2 3">
    <name type="scientific">Cronartium quercuum f. sp. fusiforme G11</name>
    <dbReference type="NCBI Taxonomy" id="708437"/>
    <lineage>
        <taxon>Eukaryota</taxon>
        <taxon>Fungi</taxon>
        <taxon>Dikarya</taxon>
        <taxon>Basidiomycota</taxon>
        <taxon>Pucciniomycotina</taxon>
        <taxon>Pucciniomycetes</taxon>
        <taxon>Pucciniales</taxon>
        <taxon>Coleosporiaceae</taxon>
        <taxon>Cronartium</taxon>
    </lineage>
</organism>
<keyword evidence="1" id="KW-0472">Membrane</keyword>
<proteinExistence type="predicted"/>
<keyword evidence="1" id="KW-1133">Transmembrane helix</keyword>
<dbReference type="EMBL" id="MU167346">
    <property type="protein sequence ID" value="KAG0142493.1"/>
    <property type="molecule type" value="Genomic_DNA"/>
</dbReference>
<dbReference type="Proteomes" id="UP000886653">
    <property type="component" value="Unassembled WGS sequence"/>
</dbReference>
<keyword evidence="3" id="KW-1185">Reference proteome</keyword>
<protein>
    <submittedName>
        <fullName evidence="2">Uncharacterized protein</fullName>
    </submittedName>
</protein>
<name>A0A9P6T9G3_9BASI</name>
<sequence length="59" mass="6664">MSPFRNAVLMSNCSTCHISKGVQKIYAIDLMVSKDYVLSFILYYAMMLISFSAKNPHPS</sequence>
<accession>A0A9P6T9G3</accession>
<comment type="caution">
    <text evidence="2">The sequence shown here is derived from an EMBL/GenBank/DDBJ whole genome shotgun (WGS) entry which is preliminary data.</text>
</comment>
<evidence type="ECO:0000313" key="3">
    <source>
        <dbReference type="Proteomes" id="UP000886653"/>
    </source>
</evidence>
<dbReference type="AlphaFoldDB" id="A0A9P6T9G3"/>
<evidence type="ECO:0000256" key="1">
    <source>
        <dbReference type="SAM" id="Phobius"/>
    </source>
</evidence>
<feature type="transmembrane region" description="Helical" evidence="1">
    <location>
        <begin position="36"/>
        <end position="53"/>
    </location>
</feature>
<gene>
    <name evidence="2" type="ORF">CROQUDRAFT_97441</name>
</gene>
<reference evidence="2" key="1">
    <citation type="submission" date="2013-11" db="EMBL/GenBank/DDBJ databases">
        <title>Genome sequence of the fusiform rust pathogen reveals effectors for host alternation and coevolution with pine.</title>
        <authorList>
            <consortium name="DOE Joint Genome Institute"/>
            <person name="Smith K."/>
            <person name="Pendleton A."/>
            <person name="Kubisiak T."/>
            <person name="Anderson C."/>
            <person name="Salamov A."/>
            <person name="Aerts A."/>
            <person name="Riley R."/>
            <person name="Clum A."/>
            <person name="Lindquist E."/>
            <person name="Ence D."/>
            <person name="Campbell M."/>
            <person name="Kronenberg Z."/>
            <person name="Feau N."/>
            <person name="Dhillon B."/>
            <person name="Hamelin R."/>
            <person name="Burleigh J."/>
            <person name="Smith J."/>
            <person name="Yandell M."/>
            <person name="Nelson C."/>
            <person name="Grigoriev I."/>
            <person name="Davis J."/>
        </authorList>
    </citation>
    <scope>NUCLEOTIDE SEQUENCE</scope>
    <source>
        <strain evidence="2">G11</strain>
    </source>
</reference>
<evidence type="ECO:0000313" key="2">
    <source>
        <dbReference type="EMBL" id="KAG0142493.1"/>
    </source>
</evidence>